<proteinExistence type="predicted"/>
<feature type="region of interest" description="Disordered" evidence="1">
    <location>
        <begin position="33"/>
        <end position="56"/>
    </location>
</feature>
<protein>
    <submittedName>
        <fullName evidence="2">Uncharacterized protein</fullName>
    </submittedName>
</protein>
<evidence type="ECO:0000256" key="1">
    <source>
        <dbReference type="SAM" id="MobiDB-lite"/>
    </source>
</evidence>
<sequence>MTIFLDYSAQSISFPILPRLAQELLGATPRAPRAGRASWRWPGPSRSSWPHRSWGC</sequence>
<accession>A0A974S7F2</accession>
<name>A0A974S7F2_9CAUL</name>
<dbReference type="AlphaFoldDB" id="A0A974S7F2"/>
<evidence type="ECO:0000313" key="2">
    <source>
        <dbReference type="EMBL" id="QQZ49069.1"/>
    </source>
</evidence>
<gene>
    <name evidence="2" type="ORF">JKL49_17990</name>
</gene>
<organism evidence="2">
    <name type="scientific">Phenylobacterium glaciei</name>
    <dbReference type="NCBI Taxonomy" id="2803784"/>
    <lineage>
        <taxon>Bacteria</taxon>
        <taxon>Pseudomonadati</taxon>
        <taxon>Pseudomonadota</taxon>
        <taxon>Alphaproteobacteria</taxon>
        <taxon>Caulobacterales</taxon>
        <taxon>Caulobacteraceae</taxon>
        <taxon>Phenylobacterium</taxon>
    </lineage>
</organism>
<dbReference type="EMBL" id="CP068570">
    <property type="protein sequence ID" value="QQZ49069.1"/>
    <property type="molecule type" value="Genomic_DNA"/>
</dbReference>
<reference evidence="2" key="1">
    <citation type="submission" date="2021-01" db="EMBL/GenBank/DDBJ databases">
        <title>Genome sequence of Phenylobacterium sp. 20VBR1 isolated from a valley glaceir, Ny-Alesund, Svalbard.</title>
        <authorList>
            <person name="Thomas F.A."/>
            <person name="Krishnan K.P."/>
            <person name="Sinha R.K."/>
        </authorList>
    </citation>
    <scope>NUCLEOTIDE SEQUENCE</scope>
    <source>
        <strain evidence="2">20VBR1</strain>
    </source>
</reference>